<evidence type="ECO:0000256" key="4">
    <source>
        <dbReference type="ARBA" id="ARBA00023180"/>
    </source>
</evidence>
<sequence>MPPFDTAAILATPGALRAQAGMRSVVAALALACAVALASAQSQPSIGFKTDIAAAQVASAAASAPGSVNTAAATIGVNEKIIDSGVQDIAWVGDEHSDTVFVQSVGKMLYRSGDGGKTWVSQMHLLQKLTWQFHPSETIQAVTSMIKSPADPNMVFFTGDNGMHLLTRDGGATYEAVGAAEKLGEIRLHPKNTDMMLAAGLSERCGDRAAAGACYKRLFASLDGGKNWKMLHDYVVQFEWAHSMRNNMAGDYPQETIIYSALVEKKGTQRFGQWDHRVDLFITEDLFVNSRTIVKRGNRFLFTDLFLAIAQVDARAEHVSLVLSSDGGRHTRLVGMPYDIRQHSYTILDTSEGTVFLHVNHLGEKSKWGNVYASNALGTNFSLSLPYNRRDENGKCDFEKLQSLEGVYVANYYDNADEIEAADQHFIGSSSMGQDSTPSSKAAASKGGKAKRAVVTPVVRTVITFDKGGVWEYLNPPRTRANGAPIRCPAQGKHCSLHLHGVTDVFGPFYATESAVGMMMATGCVGDRLCFREGSINTYLSRDGGHEWYEVAEGSHIYEFGDHGGIIVMAFDERPVTSIQYSWDEGATWESYDFTTTPVLIDNIMIEPGATSTRFLVYGTRESSNAARIGAIFHVDFADLHQRACVGVDVPDSEESDYETWTPSAGPNQDGCLLGHKVQYVRRKRLATCFNGEELERSRELSHCECTEMDFECDVGYKRDLQGGPCVRDLSVPATAAIPMNCPAGATYMITDGYRKVSGDTCAGGVTHPGVPTLCPDSSWHHNLAPSRWILLIGSLTVAIGLCAVQYSQSVGSSRPKGWGPATAGCMRFTLTRIVSVSLWALQALRDWWSGKAGRRGAGSSGWGASGKPAFGGSMAGGSAGAPASAEYKAMRADADAEEETMPWDDDGALVPGEGDDFRFTDGDGEDGGDAAIDAAFADLGVSGDDDLLALPVGGAAPTGAAGGASQVPKLRAPRVAKSD</sequence>
<evidence type="ECO:0000256" key="2">
    <source>
        <dbReference type="ARBA" id="ARBA00022737"/>
    </source>
</evidence>
<feature type="domain" description="VPS10" evidence="7">
    <location>
        <begin position="98"/>
        <end position="780"/>
    </location>
</feature>
<keyword evidence="2" id="KW-0677">Repeat</keyword>
<keyword evidence="6" id="KW-0732">Signal</keyword>
<reference evidence="8 9" key="1">
    <citation type="submission" date="2019-07" db="EMBL/GenBank/DDBJ databases">
        <title>Genomes of Cafeteria roenbergensis.</title>
        <authorList>
            <person name="Fischer M.G."/>
            <person name="Hackl T."/>
            <person name="Roman M."/>
        </authorList>
    </citation>
    <scope>NUCLEOTIDE SEQUENCE [LARGE SCALE GENOMIC DNA]</scope>
    <source>
        <strain evidence="8 9">BVI</strain>
    </source>
</reference>
<dbReference type="FunFam" id="3.30.60.270:FF:000002">
    <property type="entry name" value="Sortilin-related receptor isoform A"/>
    <property type="match status" value="1"/>
</dbReference>
<dbReference type="Gene3D" id="2.130.10.10">
    <property type="entry name" value="YVTN repeat-like/Quinoprotein amine dehydrogenase"/>
    <property type="match status" value="1"/>
</dbReference>
<evidence type="ECO:0000313" key="9">
    <source>
        <dbReference type="Proteomes" id="UP000323011"/>
    </source>
</evidence>
<evidence type="ECO:0000259" key="7">
    <source>
        <dbReference type="SMART" id="SM00602"/>
    </source>
</evidence>
<dbReference type="AlphaFoldDB" id="A0A5A8C2X2"/>
<evidence type="ECO:0000256" key="1">
    <source>
        <dbReference type="ARBA" id="ARBA00004370"/>
    </source>
</evidence>
<dbReference type="InterPro" id="IPR006581">
    <property type="entry name" value="VPS10"/>
</dbReference>
<name>A0A5A8C2X2_CAFRO</name>
<dbReference type="InterPro" id="IPR050310">
    <property type="entry name" value="VPS10-sortilin"/>
</dbReference>
<dbReference type="PANTHER" id="PTHR12106">
    <property type="entry name" value="SORTILIN RELATED"/>
    <property type="match status" value="1"/>
</dbReference>
<keyword evidence="9" id="KW-1185">Reference proteome</keyword>
<feature type="region of interest" description="Disordered" evidence="5">
    <location>
        <begin position="428"/>
        <end position="448"/>
    </location>
</feature>
<proteinExistence type="predicted"/>
<dbReference type="InterPro" id="IPR015943">
    <property type="entry name" value="WD40/YVTN_repeat-like_dom_sf"/>
</dbReference>
<dbReference type="OMA" id="FAPFYSV"/>
<evidence type="ECO:0000256" key="5">
    <source>
        <dbReference type="SAM" id="MobiDB-lite"/>
    </source>
</evidence>
<dbReference type="EMBL" id="VLTN01000068">
    <property type="protein sequence ID" value="KAA0147333.1"/>
    <property type="molecule type" value="Genomic_DNA"/>
</dbReference>
<protein>
    <recommendedName>
        <fullName evidence="7">VPS10 domain-containing protein</fullName>
    </recommendedName>
</protein>
<evidence type="ECO:0000256" key="6">
    <source>
        <dbReference type="SAM" id="SignalP"/>
    </source>
</evidence>
<dbReference type="Gene3D" id="2.10.70.80">
    <property type="match status" value="1"/>
</dbReference>
<feature type="compositionally biased region" description="Polar residues" evidence="5">
    <location>
        <begin position="428"/>
        <end position="438"/>
    </location>
</feature>
<dbReference type="Proteomes" id="UP000323011">
    <property type="component" value="Unassembled WGS sequence"/>
</dbReference>
<dbReference type="InterPro" id="IPR031777">
    <property type="entry name" value="Sortilin_C"/>
</dbReference>
<keyword evidence="3" id="KW-0472">Membrane</keyword>
<comment type="caution">
    <text evidence="8">The sequence shown here is derived from an EMBL/GenBank/DDBJ whole genome shotgun (WGS) entry which is preliminary data.</text>
</comment>
<dbReference type="InterPro" id="IPR031778">
    <property type="entry name" value="Sortilin_N"/>
</dbReference>
<keyword evidence="4" id="KW-0325">Glycoprotein</keyword>
<gene>
    <name evidence="8" type="ORF">FNF29_07401</name>
</gene>
<feature type="region of interest" description="Disordered" evidence="5">
    <location>
        <begin position="890"/>
        <end position="925"/>
    </location>
</feature>
<dbReference type="GO" id="GO:0016020">
    <property type="term" value="C:membrane"/>
    <property type="evidence" value="ECO:0007669"/>
    <property type="project" value="UniProtKB-SubCell"/>
</dbReference>
<evidence type="ECO:0000313" key="8">
    <source>
        <dbReference type="EMBL" id="KAA0147333.1"/>
    </source>
</evidence>
<comment type="subcellular location">
    <subcellularLocation>
        <location evidence="1">Membrane</location>
    </subcellularLocation>
</comment>
<dbReference type="PANTHER" id="PTHR12106:SF27">
    <property type="entry name" value="SORTILIN-RELATED RECEPTOR"/>
    <property type="match status" value="1"/>
</dbReference>
<organism evidence="8 9">
    <name type="scientific">Cafeteria roenbergensis</name>
    <name type="common">Marine flagellate</name>
    <dbReference type="NCBI Taxonomy" id="33653"/>
    <lineage>
        <taxon>Eukaryota</taxon>
        <taxon>Sar</taxon>
        <taxon>Stramenopiles</taxon>
        <taxon>Bigyra</taxon>
        <taxon>Opalozoa</taxon>
        <taxon>Bicosoecida</taxon>
        <taxon>Cafeteriaceae</taxon>
        <taxon>Cafeteria</taxon>
    </lineage>
</organism>
<feature type="region of interest" description="Disordered" evidence="5">
    <location>
        <begin position="954"/>
        <end position="980"/>
    </location>
</feature>
<evidence type="ECO:0000256" key="3">
    <source>
        <dbReference type="ARBA" id="ARBA00023136"/>
    </source>
</evidence>
<dbReference type="Pfam" id="PF15901">
    <property type="entry name" value="Sortilin_C"/>
    <property type="match status" value="1"/>
</dbReference>
<dbReference type="GO" id="GO:0005794">
    <property type="term" value="C:Golgi apparatus"/>
    <property type="evidence" value="ECO:0007669"/>
    <property type="project" value="TreeGrafter"/>
</dbReference>
<feature type="signal peptide" evidence="6">
    <location>
        <begin position="1"/>
        <end position="40"/>
    </location>
</feature>
<feature type="compositionally biased region" description="Acidic residues" evidence="5">
    <location>
        <begin position="896"/>
        <end position="908"/>
    </location>
</feature>
<dbReference type="Pfam" id="PF15902">
    <property type="entry name" value="Sortilin-Vps10"/>
    <property type="match status" value="1"/>
</dbReference>
<accession>A0A5A8C2X2</accession>
<dbReference type="Gene3D" id="3.30.60.270">
    <property type="match status" value="1"/>
</dbReference>
<dbReference type="GO" id="GO:0006892">
    <property type="term" value="P:post-Golgi vesicle-mediated transport"/>
    <property type="evidence" value="ECO:0007669"/>
    <property type="project" value="TreeGrafter"/>
</dbReference>
<dbReference type="SUPFAM" id="SSF110296">
    <property type="entry name" value="Oligoxyloglucan reducing end-specific cellobiohydrolase"/>
    <property type="match status" value="1"/>
</dbReference>
<dbReference type="SMART" id="SM00602">
    <property type="entry name" value="VPS10"/>
    <property type="match status" value="1"/>
</dbReference>
<feature type="chain" id="PRO_5022898059" description="VPS10 domain-containing protein" evidence="6">
    <location>
        <begin position="41"/>
        <end position="980"/>
    </location>
</feature>